<comment type="similarity">
    <text evidence="1">Belongs to the thioredoxin family. DsbA subfamily.</text>
</comment>
<organism evidence="8 9">
    <name type="scientific">Nocardia uniformis</name>
    <dbReference type="NCBI Taxonomy" id="53432"/>
    <lineage>
        <taxon>Bacteria</taxon>
        <taxon>Bacillati</taxon>
        <taxon>Actinomycetota</taxon>
        <taxon>Actinomycetes</taxon>
        <taxon>Mycobacteriales</taxon>
        <taxon>Nocardiaceae</taxon>
        <taxon>Nocardia</taxon>
    </lineage>
</organism>
<dbReference type="EMBL" id="JABELX010000016">
    <property type="protein sequence ID" value="NNH74779.1"/>
    <property type="molecule type" value="Genomic_DNA"/>
</dbReference>
<keyword evidence="5" id="KW-0676">Redox-active center</keyword>
<keyword evidence="6" id="KW-0472">Membrane</keyword>
<feature type="transmembrane region" description="Helical" evidence="6">
    <location>
        <begin position="24"/>
        <end position="47"/>
    </location>
</feature>
<evidence type="ECO:0000313" key="8">
    <source>
        <dbReference type="EMBL" id="NNH74779.1"/>
    </source>
</evidence>
<keyword evidence="2" id="KW-0732">Signal</keyword>
<dbReference type="Proteomes" id="UP000586827">
    <property type="component" value="Unassembled WGS sequence"/>
</dbReference>
<dbReference type="GO" id="GO:0016491">
    <property type="term" value="F:oxidoreductase activity"/>
    <property type="evidence" value="ECO:0007669"/>
    <property type="project" value="UniProtKB-KW"/>
</dbReference>
<evidence type="ECO:0000259" key="7">
    <source>
        <dbReference type="Pfam" id="PF13462"/>
    </source>
</evidence>
<evidence type="ECO:0000256" key="4">
    <source>
        <dbReference type="ARBA" id="ARBA00023157"/>
    </source>
</evidence>
<keyword evidence="4" id="KW-1015">Disulfide bond</keyword>
<dbReference type="Pfam" id="PF13462">
    <property type="entry name" value="Thioredoxin_4"/>
    <property type="match status" value="1"/>
</dbReference>
<evidence type="ECO:0000256" key="2">
    <source>
        <dbReference type="ARBA" id="ARBA00022729"/>
    </source>
</evidence>
<evidence type="ECO:0000256" key="3">
    <source>
        <dbReference type="ARBA" id="ARBA00023002"/>
    </source>
</evidence>
<dbReference type="InterPro" id="IPR036249">
    <property type="entry name" value="Thioredoxin-like_sf"/>
</dbReference>
<evidence type="ECO:0000313" key="9">
    <source>
        <dbReference type="Proteomes" id="UP000586827"/>
    </source>
</evidence>
<name>A0A849CGE1_9NOCA</name>
<dbReference type="PANTHER" id="PTHR13887">
    <property type="entry name" value="GLUTATHIONE S-TRANSFERASE KAPPA"/>
    <property type="match status" value="1"/>
</dbReference>
<dbReference type="Gene3D" id="3.40.30.10">
    <property type="entry name" value="Glutaredoxin"/>
    <property type="match status" value="1"/>
</dbReference>
<gene>
    <name evidence="8" type="ORF">HLB23_33850</name>
</gene>
<feature type="domain" description="Thioredoxin-like fold" evidence="7">
    <location>
        <begin position="78"/>
        <end position="241"/>
    </location>
</feature>
<dbReference type="PANTHER" id="PTHR13887:SF14">
    <property type="entry name" value="DISULFIDE BOND FORMATION PROTEIN D"/>
    <property type="match status" value="1"/>
</dbReference>
<evidence type="ECO:0000256" key="5">
    <source>
        <dbReference type="ARBA" id="ARBA00023284"/>
    </source>
</evidence>
<comment type="caution">
    <text evidence="8">The sequence shown here is derived from an EMBL/GenBank/DDBJ whole genome shotgun (WGS) entry which is preliminary data.</text>
</comment>
<dbReference type="AlphaFoldDB" id="A0A849CGE1"/>
<keyword evidence="3" id="KW-0560">Oxidoreductase</keyword>
<keyword evidence="9" id="KW-1185">Reference proteome</keyword>
<keyword evidence="6" id="KW-1133">Transmembrane helix</keyword>
<dbReference type="SUPFAM" id="SSF52833">
    <property type="entry name" value="Thioredoxin-like"/>
    <property type="match status" value="1"/>
</dbReference>
<keyword evidence="6" id="KW-0812">Transmembrane</keyword>
<sequence>MSKQPELRKNPLAAAQKSDRNRKIAIQVAVAAVVVGLIAAIGIGLAMRKSDSGTAESFNPTVSFDASQGAVPANVNSGGAIVVGQPDAKVKVQIVADPQCPACAMFENANHAVLESAVADGTAVAEYNVISFLDKASTNQYSSRAANAIYVAGSTDVSKVQKFIGLLFEKQTPEGGAGLTDDQLIQIATEAGYTDPAVAQDIKDNKYAAYVQAETQAVFDAGVKSTPSVYVNGTQVQTQQELMGQDGLKPVIEAAAQ</sequence>
<protein>
    <submittedName>
        <fullName evidence="8">Thioredoxin domain-containing protein</fullName>
    </submittedName>
</protein>
<reference evidence="8 9" key="1">
    <citation type="submission" date="2020-05" db="EMBL/GenBank/DDBJ databases">
        <title>MicrobeNet Type strains.</title>
        <authorList>
            <person name="Nicholson A.C."/>
        </authorList>
    </citation>
    <scope>NUCLEOTIDE SEQUENCE [LARGE SCALE GENOMIC DNA]</scope>
    <source>
        <strain evidence="8 9">JCM 3224</strain>
    </source>
</reference>
<dbReference type="InterPro" id="IPR012336">
    <property type="entry name" value="Thioredoxin-like_fold"/>
</dbReference>
<evidence type="ECO:0000256" key="1">
    <source>
        <dbReference type="ARBA" id="ARBA00005791"/>
    </source>
</evidence>
<accession>A0A849CGE1</accession>
<evidence type="ECO:0000256" key="6">
    <source>
        <dbReference type="SAM" id="Phobius"/>
    </source>
</evidence>
<proteinExistence type="inferred from homology"/>